<name>A0A4Y2PDY6_ARAVE</name>
<proteinExistence type="predicted"/>
<dbReference type="InterPro" id="IPR003604">
    <property type="entry name" value="Matrin/U1-like-C_Znf_C2H2"/>
</dbReference>
<gene>
    <name evidence="2" type="ORF">AVEN_41186_1</name>
</gene>
<dbReference type="GO" id="GO:0003676">
    <property type="term" value="F:nucleic acid binding"/>
    <property type="evidence" value="ECO:0007669"/>
    <property type="project" value="InterPro"/>
</dbReference>
<dbReference type="SUPFAM" id="SSF57667">
    <property type="entry name" value="beta-beta-alpha zinc fingers"/>
    <property type="match status" value="2"/>
</dbReference>
<dbReference type="OrthoDB" id="434647at2759"/>
<accession>A0A4Y2PDY6</accession>
<dbReference type="Proteomes" id="UP000499080">
    <property type="component" value="Unassembled WGS sequence"/>
</dbReference>
<reference evidence="2 3" key="1">
    <citation type="journal article" date="2019" name="Sci. Rep.">
        <title>Orb-weaving spider Araneus ventricosus genome elucidates the spidroin gene catalogue.</title>
        <authorList>
            <person name="Kono N."/>
            <person name="Nakamura H."/>
            <person name="Ohtoshi R."/>
            <person name="Moran D.A.P."/>
            <person name="Shinohara A."/>
            <person name="Yoshida Y."/>
            <person name="Fujiwara M."/>
            <person name="Mori M."/>
            <person name="Tomita M."/>
            <person name="Arakawa K."/>
        </authorList>
    </citation>
    <scope>NUCLEOTIDE SEQUENCE [LARGE SCALE GENOMIC DNA]</scope>
</reference>
<dbReference type="SMART" id="SM00451">
    <property type="entry name" value="ZnF_U1"/>
    <property type="match status" value="1"/>
</dbReference>
<organism evidence="2 3">
    <name type="scientific">Araneus ventricosus</name>
    <name type="common">Orbweaver spider</name>
    <name type="synonym">Epeira ventricosa</name>
    <dbReference type="NCBI Taxonomy" id="182803"/>
    <lineage>
        <taxon>Eukaryota</taxon>
        <taxon>Metazoa</taxon>
        <taxon>Ecdysozoa</taxon>
        <taxon>Arthropoda</taxon>
        <taxon>Chelicerata</taxon>
        <taxon>Arachnida</taxon>
        <taxon>Araneae</taxon>
        <taxon>Araneomorphae</taxon>
        <taxon>Entelegynae</taxon>
        <taxon>Araneoidea</taxon>
        <taxon>Araneidae</taxon>
        <taxon>Araneus</taxon>
    </lineage>
</organism>
<dbReference type="EMBL" id="BGPR01011019">
    <property type="protein sequence ID" value="GBN49193.1"/>
    <property type="molecule type" value="Genomic_DNA"/>
</dbReference>
<dbReference type="AlphaFoldDB" id="A0A4Y2PDY6"/>
<dbReference type="InterPro" id="IPR036236">
    <property type="entry name" value="Znf_C2H2_sf"/>
</dbReference>
<comment type="caution">
    <text evidence="2">The sequence shown here is derived from an EMBL/GenBank/DDBJ whole genome shotgun (WGS) entry which is preliminary data.</text>
</comment>
<keyword evidence="3" id="KW-1185">Reference proteome</keyword>
<dbReference type="PROSITE" id="PS00028">
    <property type="entry name" value="ZINC_FINGER_C2H2_1"/>
    <property type="match status" value="1"/>
</dbReference>
<protein>
    <recommendedName>
        <fullName evidence="1">C2H2-type domain-containing protein</fullName>
    </recommendedName>
</protein>
<feature type="domain" description="C2H2-type" evidence="1">
    <location>
        <begin position="6"/>
        <end position="28"/>
    </location>
</feature>
<dbReference type="Gene3D" id="3.30.160.60">
    <property type="entry name" value="Classic Zinc Finger"/>
    <property type="match status" value="1"/>
</dbReference>
<dbReference type="InterPro" id="IPR013087">
    <property type="entry name" value="Znf_C2H2_type"/>
</dbReference>
<evidence type="ECO:0000313" key="3">
    <source>
        <dbReference type="Proteomes" id="UP000499080"/>
    </source>
</evidence>
<dbReference type="Pfam" id="PF12874">
    <property type="entry name" value="zf-met"/>
    <property type="match status" value="1"/>
</dbReference>
<evidence type="ECO:0000313" key="2">
    <source>
        <dbReference type="EMBL" id="GBN49193.1"/>
    </source>
</evidence>
<sequence length="138" mass="15734">MSSLSCEICYKKFNGEIPYKDHLASEKHKKKVEDLKNSFNSSEWHQDPLVKYVGFCTICRMSLGGLDQIKSHIHGGTHIKAKHSIQCPKEFPQIFSQSSFDNLPSTSANIPDPRIEINEYIDKVEQLVENIKVLVSKL</sequence>
<evidence type="ECO:0000259" key="1">
    <source>
        <dbReference type="PROSITE" id="PS00028"/>
    </source>
</evidence>
<dbReference type="GO" id="GO:0008270">
    <property type="term" value="F:zinc ion binding"/>
    <property type="evidence" value="ECO:0007669"/>
    <property type="project" value="InterPro"/>
</dbReference>